<evidence type="ECO:0000256" key="6">
    <source>
        <dbReference type="ARBA" id="ARBA00023012"/>
    </source>
</evidence>
<dbReference type="InterPro" id="IPR003594">
    <property type="entry name" value="HATPase_dom"/>
</dbReference>
<dbReference type="GO" id="GO:0004721">
    <property type="term" value="F:phosphoprotein phosphatase activity"/>
    <property type="evidence" value="ECO:0007669"/>
    <property type="project" value="TreeGrafter"/>
</dbReference>
<organism evidence="9 10">
    <name type="scientific">Luteibaculum oceani</name>
    <dbReference type="NCBI Taxonomy" id="1294296"/>
    <lineage>
        <taxon>Bacteria</taxon>
        <taxon>Pseudomonadati</taxon>
        <taxon>Bacteroidota</taxon>
        <taxon>Flavobacteriia</taxon>
        <taxon>Flavobacteriales</taxon>
        <taxon>Luteibaculaceae</taxon>
        <taxon>Luteibaculum</taxon>
    </lineage>
</organism>
<evidence type="ECO:0000256" key="2">
    <source>
        <dbReference type="ARBA" id="ARBA00012438"/>
    </source>
</evidence>
<keyword evidence="7" id="KW-1133">Transmembrane helix</keyword>
<dbReference type="PANTHER" id="PTHR45453:SF1">
    <property type="entry name" value="PHOSPHATE REGULON SENSOR PROTEIN PHOR"/>
    <property type="match status" value="1"/>
</dbReference>
<keyword evidence="7" id="KW-0472">Membrane</keyword>
<dbReference type="AlphaFoldDB" id="A0A5C6V2P4"/>
<accession>A0A5C6V2P4</accession>
<evidence type="ECO:0000259" key="8">
    <source>
        <dbReference type="PROSITE" id="PS50109"/>
    </source>
</evidence>
<keyword evidence="6" id="KW-0902">Two-component regulatory system</keyword>
<gene>
    <name evidence="9" type="ORF">FRX97_06820</name>
</gene>
<dbReference type="InterPro" id="IPR005467">
    <property type="entry name" value="His_kinase_dom"/>
</dbReference>
<dbReference type="SMART" id="SM00388">
    <property type="entry name" value="HisKA"/>
    <property type="match status" value="1"/>
</dbReference>
<keyword evidence="10" id="KW-1185">Reference proteome</keyword>
<dbReference type="PROSITE" id="PS50109">
    <property type="entry name" value="HIS_KIN"/>
    <property type="match status" value="1"/>
</dbReference>
<keyword evidence="4" id="KW-0808">Transferase</keyword>
<evidence type="ECO:0000256" key="4">
    <source>
        <dbReference type="ARBA" id="ARBA00022679"/>
    </source>
</evidence>
<keyword evidence="3" id="KW-0597">Phosphoprotein</keyword>
<dbReference type="Proteomes" id="UP000321168">
    <property type="component" value="Unassembled WGS sequence"/>
</dbReference>
<dbReference type="GO" id="GO:0000155">
    <property type="term" value="F:phosphorelay sensor kinase activity"/>
    <property type="evidence" value="ECO:0007669"/>
    <property type="project" value="InterPro"/>
</dbReference>
<evidence type="ECO:0000256" key="7">
    <source>
        <dbReference type="SAM" id="Phobius"/>
    </source>
</evidence>
<dbReference type="InterPro" id="IPR003661">
    <property type="entry name" value="HisK_dim/P_dom"/>
</dbReference>
<dbReference type="InterPro" id="IPR036097">
    <property type="entry name" value="HisK_dim/P_sf"/>
</dbReference>
<dbReference type="Gene3D" id="3.30.565.10">
    <property type="entry name" value="Histidine kinase-like ATPase, C-terminal domain"/>
    <property type="match status" value="1"/>
</dbReference>
<dbReference type="SMART" id="SM00387">
    <property type="entry name" value="HATPase_c"/>
    <property type="match status" value="1"/>
</dbReference>
<dbReference type="InterPro" id="IPR004358">
    <property type="entry name" value="Sig_transdc_His_kin-like_C"/>
</dbReference>
<feature type="domain" description="Histidine kinase" evidence="8">
    <location>
        <begin position="120"/>
        <end position="340"/>
    </location>
</feature>
<dbReference type="SUPFAM" id="SSF47384">
    <property type="entry name" value="Homodimeric domain of signal transducing histidine kinase"/>
    <property type="match status" value="1"/>
</dbReference>
<dbReference type="FunFam" id="3.30.565.10:FF:000006">
    <property type="entry name" value="Sensor histidine kinase WalK"/>
    <property type="match status" value="1"/>
</dbReference>
<dbReference type="InterPro" id="IPR050351">
    <property type="entry name" value="BphY/WalK/GraS-like"/>
</dbReference>
<dbReference type="GO" id="GO:0005886">
    <property type="term" value="C:plasma membrane"/>
    <property type="evidence" value="ECO:0007669"/>
    <property type="project" value="TreeGrafter"/>
</dbReference>
<dbReference type="PRINTS" id="PR00344">
    <property type="entry name" value="BCTRLSENSOR"/>
</dbReference>
<evidence type="ECO:0000256" key="5">
    <source>
        <dbReference type="ARBA" id="ARBA00022777"/>
    </source>
</evidence>
<dbReference type="Pfam" id="PF00512">
    <property type="entry name" value="HisKA"/>
    <property type="match status" value="1"/>
</dbReference>
<dbReference type="GO" id="GO:0016036">
    <property type="term" value="P:cellular response to phosphate starvation"/>
    <property type="evidence" value="ECO:0007669"/>
    <property type="project" value="TreeGrafter"/>
</dbReference>
<feature type="transmembrane region" description="Helical" evidence="7">
    <location>
        <begin position="30"/>
        <end position="52"/>
    </location>
</feature>
<dbReference type="EMBL" id="VORB01000005">
    <property type="protein sequence ID" value="TXC78921.1"/>
    <property type="molecule type" value="Genomic_DNA"/>
</dbReference>
<proteinExistence type="predicted"/>
<dbReference type="InterPro" id="IPR036890">
    <property type="entry name" value="HATPase_C_sf"/>
</dbReference>
<name>A0A5C6V2P4_9FLAO</name>
<dbReference type="Pfam" id="PF02518">
    <property type="entry name" value="HATPase_c"/>
    <property type="match status" value="1"/>
</dbReference>
<evidence type="ECO:0000313" key="9">
    <source>
        <dbReference type="EMBL" id="TXC78921.1"/>
    </source>
</evidence>
<dbReference type="Gene3D" id="1.10.287.130">
    <property type="match status" value="1"/>
</dbReference>
<dbReference type="CDD" id="cd00075">
    <property type="entry name" value="HATPase"/>
    <property type="match status" value="1"/>
</dbReference>
<evidence type="ECO:0000256" key="3">
    <source>
        <dbReference type="ARBA" id="ARBA00022553"/>
    </source>
</evidence>
<sequence length="340" mass="38741">MALKCAMLVAGAVLLIGAISEYFVYGKTTWFSILLFPAVAGISSFVFVSFFIQQFIIAKIRLIYKTIRSLKKDSQDLNLNFSRDLLKEVNREVIDWADDQRKEIEVLKEKENFRREFIGNLAHEIKTPIFAIQGYILTLLEGGMNDPRINKKFLEKASRSTDRMVAMIEDLDSISQLESGKLKLYQEEFDVVALAQDIIDSLEMRAKEHNVTLKFNKKYDKPILVHADPNRISQVLSNLLVNSINYAKPEGGETEIRFFDIDEDILIEVADNGIGIDQKDIPRIFERFFRVDKHRSRHTGGSGLGLSICKHIINAHGYTMDVRSTKGIGTTFLFPLKKVG</sequence>
<dbReference type="RefSeq" id="WP_170227060.1">
    <property type="nucleotide sequence ID" value="NZ_VORB01000005.1"/>
</dbReference>
<keyword evidence="5 9" id="KW-0418">Kinase</keyword>
<comment type="caution">
    <text evidence="9">The sequence shown here is derived from an EMBL/GenBank/DDBJ whole genome shotgun (WGS) entry which is preliminary data.</text>
</comment>
<dbReference type="SUPFAM" id="SSF55874">
    <property type="entry name" value="ATPase domain of HSP90 chaperone/DNA topoisomerase II/histidine kinase"/>
    <property type="match status" value="1"/>
</dbReference>
<evidence type="ECO:0000313" key="10">
    <source>
        <dbReference type="Proteomes" id="UP000321168"/>
    </source>
</evidence>
<dbReference type="CDD" id="cd00082">
    <property type="entry name" value="HisKA"/>
    <property type="match status" value="1"/>
</dbReference>
<keyword evidence="7" id="KW-0812">Transmembrane</keyword>
<evidence type="ECO:0000256" key="1">
    <source>
        <dbReference type="ARBA" id="ARBA00000085"/>
    </source>
</evidence>
<dbReference type="EC" id="2.7.13.3" evidence="2"/>
<protein>
    <recommendedName>
        <fullName evidence="2">histidine kinase</fullName>
        <ecNumber evidence="2">2.7.13.3</ecNumber>
    </recommendedName>
</protein>
<comment type="catalytic activity">
    <reaction evidence="1">
        <text>ATP + protein L-histidine = ADP + protein N-phospho-L-histidine.</text>
        <dbReference type="EC" id="2.7.13.3"/>
    </reaction>
</comment>
<reference evidence="9 10" key="1">
    <citation type="submission" date="2019-08" db="EMBL/GenBank/DDBJ databases">
        <title>Genome of Luteibaculum oceani JCM 18817.</title>
        <authorList>
            <person name="Bowman J.P."/>
        </authorList>
    </citation>
    <scope>NUCLEOTIDE SEQUENCE [LARGE SCALE GENOMIC DNA]</scope>
    <source>
        <strain evidence="9 10">JCM 18817</strain>
    </source>
</reference>
<dbReference type="PANTHER" id="PTHR45453">
    <property type="entry name" value="PHOSPHATE REGULON SENSOR PROTEIN PHOR"/>
    <property type="match status" value="1"/>
</dbReference>